<keyword evidence="3" id="KW-1185">Reference proteome</keyword>
<feature type="region of interest" description="Disordered" evidence="1">
    <location>
        <begin position="1053"/>
        <end position="1150"/>
    </location>
</feature>
<evidence type="ECO:0000256" key="1">
    <source>
        <dbReference type="SAM" id="MobiDB-lite"/>
    </source>
</evidence>
<feature type="compositionally biased region" description="Pro residues" evidence="1">
    <location>
        <begin position="60"/>
        <end position="74"/>
    </location>
</feature>
<feature type="non-terminal residue" evidence="2">
    <location>
        <position position="1"/>
    </location>
</feature>
<feature type="region of interest" description="Disordered" evidence="1">
    <location>
        <begin position="51"/>
        <end position="74"/>
    </location>
</feature>
<feature type="compositionally biased region" description="Basic and acidic residues" evidence="1">
    <location>
        <begin position="1091"/>
        <end position="1101"/>
    </location>
</feature>
<evidence type="ECO:0000313" key="2">
    <source>
        <dbReference type="EMBL" id="KAK3236290.1"/>
    </source>
</evidence>
<sequence>EARLALLLPQSLQTSTAEQRTATNAVAGYGTITVFTTGDKRRHLSAASAKHTHRHMLQDSPPPTVMTPPPPPPPDGMMGDVNDDARFDLFDVQDAMKWVVAEPGYTAIEASAMSHFQRRQLDPTLDYIYSPADDSNCPPGWYLSTPCPSTSDPVYLHLVLANHLRFIDLSDLVHAPLARDEELRFKTKVYDRDSQPVITSSETHVMFEVAVTGLNKEMRVTTGMRMQDTEDGVLVAAAATGDGGFEAVMIGAAHNSYVFEYESGVGIVVMLHTMTSMNATANSRNYAFMGSRLLGSIYLPFTSFDFPYLAGFPPSPFPPGMAPSPPYSASDESGSSGSDGGVSAASAWTWLLLLLGFLAGVALLMGFVYTRRSRYGGKEPTEEELAMFQEFLADHRRDHIVGDEDYTMNPLRYYEMARRDDSNRDGGKSRMKGQMDSKSSFFETFQKRKDSSIGDASQVHRDSYWDSGNHYNPMVSNLKWMKGSLLQEMFAETNTPGGLMPLPEIPDLPDDIPQKVHNPLYEAQAADFVNKKEIPLTEQCGMIKKAIQELERILASPLLTGEDGSLPNDSRLGLVEHLQGQLDQLQAQQAAVECAINTGDNPTADTMRVLQEATTAVDDLCAHVAFCRTQSGNENAAAIALLTKCANFKTDTTGACGHLGIWLNTHNQDGTETAEAIFSMQMQTLSDMKDELDAMLTESSSEEGRQELSEDLLDSMQQQLGGCLTRLNGNIGKVKQVLDTIPEETERETSTCAEATLKTLIKQQQILESIMDKVAVENGNKEGQVAAGIISRCNNIMTTTKDTCGRVSSWLKGKKGNKNRASAVEYASKSQRINYINGILDEVNFTLSEQAKEELQDLSPAALLNEIMHAVESDMMALSDSMERVPAFHHHLMFARIDKGTEKLKEMEKIAQRIEAGDLGALPLMCAHATDVFQTIQDAQDLANRWRSAKDLVVKNLNMNREARDMNSMFALIEAVMSVKSKLRKVNMVSKQLNRRSRAMSGLADDEELEGAAVTPAAACSSMRTVACAWLLMQTGCSRMQIPDELKEKLAARRAAHKMAEHVQAKKRSKTRSGSQAPHSTEEDATTPRTAHLEEKKKVDAAHALASAGAERRMRFNAKHPANNKEEAEVQAEIPQSVSAPAPPPQDDLL</sequence>
<reference evidence="2 3" key="1">
    <citation type="journal article" date="2015" name="Genome Biol. Evol.">
        <title>Comparative Genomics of a Bacterivorous Green Alga Reveals Evolutionary Causalities and Consequences of Phago-Mixotrophic Mode of Nutrition.</title>
        <authorList>
            <person name="Burns J.A."/>
            <person name="Paasch A."/>
            <person name="Narechania A."/>
            <person name="Kim E."/>
        </authorList>
    </citation>
    <scope>NUCLEOTIDE SEQUENCE [LARGE SCALE GENOMIC DNA]</scope>
    <source>
        <strain evidence="2 3">PLY_AMNH</strain>
    </source>
</reference>
<protein>
    <submittedName>
        <fullName evidence="2">Uncharacterized protein</fullName>
    </submittedName>
</protein>
<evidence type="ECO:0000313" key="3">
    <source>
        <dbReference type="Proteomes" id="UP001190700"/>
    </source>
</evidence>
<gene>
    <name evidence="2" type="ORF">CYMTET_53558</name>
</gene>
<name>A0AAE0ERL5_9CHLO</name>
<accession>A0AAE0ERL5</accession>
<proteinExistence type="predicted"/>
<dbReference type="AlphaFoldDB" id="A0AAE0ERL5"/>
<comment type="caution">
    <text evidence="2">The sequence shown here is derived from an EMBL/GenBank/DDBJ whole genome shotgun (WGS) entry which is preliminary data.</text>
</comment>
<dbReference type="Proteomes" id="UP001190700">
    <property type="component" value="Unassembled WGS sequence"/>
</dbReference>
<organism evidence="2 3">
    <name type="scientific">Cymbomonas tetramitiformis</name>
    <dbReference type="NCBI Taxonomy" id="36881"/>
    <lineage>
        <taxon>Eukaryota</taxon>
        <taxon>Viridiplantae</taxon>
        <taxon>Chlorophyta</taxon>
        <taxon>Pyramimonadophyceae</taxon>
        <taxon>Pyramimonadales</taxon>
        <taxon>Pyramimonadaceae</taxon>
        <taxon>Cymbomonas</taxon>
    </lineage>
</organism>
<feature type="compositionally biased region" description="Pro residues" evidence="1">
    <location>
        <begin position="1141"/>
        <end position="1150"/>
    </location>
</feature>
<dbReference type="EMBL" id="LGRX02035098">
    <property type="protein sequence ID" value="KAK3236290.1"/>
    <property type="molecule type" value="Genomic_DNA"/>
</dbReference>